<protein>
    <recommendedName>
        <fullName evidence="2">ATP-grasp domain-containing protein</fullName>
    </recommendedName>
</protein>
<proteinExistence type="predicted"/>
<dbReference type="EMBL" id="HBGW01078218">
    <property type="protein sequence ID" value="CAD9630241.1"/>
    <property type="molecule type" value="Transcribed_RNA"/>
</dbReference>
<evidence type="ECO:0000313" key="1">
    <source>
        <dbReference type="EMBL" id="CAD9630241.1"/>
    </source>
</evidence>
<sequence>MVAKLAVRRGGARLSTRRKAPARLRVGVIVGKVFDPIPQGTQDRNFPRRFKVLNNTGPRASGWGGMFQIDAAVALRVARLHPDLLAVDIIPAKELSAARLRRNHVTLNFFYDVVMATYAEGRARGKSVHSLFRNPRLRMWPSYNYYDWVCTKPRYMKQCKEAGIPIIDTIFVEGGLQPARLLRQIRAKGWDRCFIKAASYVCFGNGACHGRTQDWIDDPSILQKFASENREVKDFLVQPYTLKPNGKVFDEVRNFFINGQWSYSVYTDGTDDDAVYEQKPGPLKEATRHLSERAFAEVLKVADWHGKSVVPLVCRIDVGVVPDRTAPKGFRVFLNEIECEISTWLPRYCPFNLCHAVADAAVSKSVELVERSLDAGRRLPDAADLRRIIQLLKVRLDGCGGDA</sequence>
<organism evidence="1">
    <name type="scientific">Zooxanthella nutricula</name>
    <dbReference type="NCBI Taxonomy" id="1333877"/>
    <lineage>
        <taxon>Eukaryota</taxon>
        <taxon>Sar</taxon>
        <taxon>Alveolata</taxon>
        <taxon>Dinophyceae</taxon>
        <taxon>Peridiniales</taxon>
        <taxon>Peridiniales incertae sedis</taxon>
        <taxon>Zooxanthella</taxon>
    </lineage>
</organism>
<name>A0A6U6SD51_9DINO</name>
<gene>
    <name evidence="1" type="ORF">BRAN1462_LOCUS49724</name>
</gene>
<evidence type="ECO:0008006" key="2">
    <source>
        <dbReference type="Google" id="ProtNLM"/>
    </source>
</evidence>
<reference evidence="1" key="1">
    <citation type="submission" date="2021-01" db="EMBL/GenBank/DDBJ databases">
        <authorList>
            <person name="Corre E."/>
            <person name="Pelletier E."/>
            <person name="Niang G."/>
            <person name="Scheremetjew M."/>
            <person name="Finn R."/>
            <person name="Kale V."/>
            <person name="Holt S."/>
            <person name="Cochrane G."/>
            <person name="Meng A."/>
            <person name="Brown T."/>
            <person name="Cohen L."/>
        </authorList>
    </citation>
    <scope>NUCLEOTIDE SEQUENCE</scope>
    <source>
        <strain evidence="1">RCC3387</strain>
    </source>
</reference>
<accession>A0A6U6SD51</accession>
<dbReference type="AlphaFoldDB" id="A0A6U6SD51"/>